<comment type="caution">
    <text evidence="1">The sequence shown here is derived from an EMBL/GenBank/DDBJ whole genome shotgun (WGS) entry which is preliminary data.</text>
</comment>
<reference evidence="1 2" key="1">
    <citation type="submission" date="2024-09" db="EMBL/GenBank/DDBJ databases">
        <authorList>
            <person name="Sun Q."/>
            <person name="Mori K."/>
        </authorList>
    </citation>
    <scope>NUCLEOTIDE SEQUENCE [LARGE SCALE GENOMIC DNA]</scope>
    <source>
        <strain evidence="1 2">CCM 4839</strain>
    </source>
</reference>
<evidence type="ECO:0000313" key="1">
    <source>
        <dbReference type="EMBL" id="MFC0396213.1"/>
    </source>
</evidence>
<evidence type="ECO:0000313" key="2">
    <source>
        <dbReference type="Proteomes" id="UP001589818"/>
    </source>
</evidence>
<dbReference type="Pfam" id="PF09986">
    <property type="entry name" value="DUF2225"/>
    <property type="match status" value="1"/>
</dbReference>
<dbReference type="EMBL" id="JBHLVF010000047">
    <property type="protein sequence ID" value="MFC0396213.1"/>
    <property type="molecule type" value="Genomic_DNA"/>
</dbReference>
<dbReference type="InterPro" id="IPR011990">
    <property type="entry name" value="TPR-like_helical_dom_sf"/>
</dbReference>
<accession>A0ABV6JJW8</accession>
<sequence length="234" mass="27245">MEPLYQSTITCICCEQSFQTSRVRSSFKKALSRDSDFCGYYREDVNPDYYVVRVCPKCGFATTENGIEQLADAKRKQYYEQIGSHWKTRDYGGSRTPEQAMACYKLALLCGQVVGEKERVVAGILHHIAWLYRYTDNKEQEQRFLRFALEAYVRVYEKEGVSLNNAKLMFLIGELYRRVGEKGEAVRWFSRVVNDKRITDASMIRASREQWQLLRAEQSPEAYLNSSEHGELYA</sequence>
<dbReference type="Proteomes" id="UP001589818">
    <property type="component" value="Unassembled WGS sequence"/>
</dbReference>
<name>A0ABV6JJW8_9BACL</name>
<keyword evidence="2" id="KW-1185">Reference proteome</keyword>
<dbReference type="SUPFAM" id="SSF48452">
    <property type="entry name" value="TPR-like"/>
    <property type="match status" value="1"/>
</dbReference>
<gene>
    <name evidence="1" type="ORF">ACFFJ8_33155</name>
</gene>
<dbReference type="RefSeq" id="WP_204816950.1">
    <property type="nucleotide sequence ID" value="NZ_JANHOF010000002.1"/>
</dbReference>
<protein>
    <submittedName>
        <fullName evidence="1">DUF2225 domain-containing protein</fullName>
    </submittedName>
</protein>
<proteinExistence type="predicted"/>
<dbReference type="InterPro" id="IPR018708">
    <property type="entry name" value="DUF2225"/>
</dbReference>
<organism evidence="1 2">
    <name type="scientific">Paenibacillus mendelii</name>
    <dbReference type="NCBI Taxonomy" id="206163"/>
    <lineage>
        <taxon>Bacteria</taxon>
        <taxon>Bacillati</taxon>
        <taxon>Bacillota</taxon>
        <taxon>Bacilli</taxon>
        <taxon>Bacillales</taxon>
        <taxon>Paenibacillaceae</taxon>
        <taxon>Paenibacillus</taxon>
    </lineage>
</organism>
<dbReference type="Gene3D" id="1.25.40.10">
    <property type="entry name" value="Tetratricopeptide repeat domain"/>
    <property type="match status" value="1"/>
</dbReference>